<keyword evidence="6" id="KW-1185">Reference proteome</keyword>
<dbReference type="GO" id="GO:0001755">
    <property type="term" value="P:neural crest cell migration"/>
    <property type="evidence" value="ECO:0007669"/>
    <property type="project" value="TreeGrafter"/>
</dbReference>
<dbReference type="GO" id="GO:0005886">
    <property type="term" value="C:plasma membrane"/>
    <property type="evidence" value="ECO:0007669"/>
    <property type="project" value="TreeGrafter"/>
</dbReference>
<dbReference type="InterPro" id="IPR027231">
    <property type="entry name" value="Semaphorin"/>
</dbReference>
<dbReference type="PANTHER" id="PTHR11036:SF16">
    <property type="entry name" value="SEMAPHORIN-4C"/>
    <property type="match status" value="1"/>
</dbReference>
<dbReference type="InterPro" id="IPR015943">
    <property type="entry name" value="WD40/YVTN_repeat-like_dom_sf"/>
</dbReference>
<protein>
    <recommendedName>
        <fullName evidence="4">Sema domain-containing protein</fullName>
    </recommendedName>
</protein>
<evidence type="ECO:0000256" key="1">
    <source>
        <dbReference type="ARBA" id="ARBA00023180"/>
    </source>
</evidence>
<feature type="non-terminal residue" evidence="5">
    <location>
        <position position="1"/>
    </location>
</feature>
<dbReference type="SUPFAM" id="SSF101912">
    <property type="entry name" value="Sema domain"/>
    <property type="match status" value="3"/>
</dbReference>
<comment type="caution">
    <text evidence="2">Lacks conserved residue(s) required for the propagation of feature annotation.</text>
</comment>
<dbReference type="GO" id="GO:0030215">
    <property type="term" value="F:semaphorin receptor binding"/>
    <property type="evidence" value="ECO:0007669"/>
    <property type="project" value="InterPro"/>
</dbReference>
<feature type="domain" description="Sema" evidence="4">
    <location>
        <begin position="1"/>
        <end position="725"/>
    </location>
</feature>
<dbReference type="InterPro" id="IPR036352">
    <property type="entry name" value="Semap_dom_sf"/>
</dbReference>
<dbReference type="Gene3D" id="2.130.10.10">
    <property type="entry name" value="YVTN repeat-like/Quinoprotein amine dehydrogenase"/>
    <property type="match status" value="3"/>
</dbReference>
<accession>A0A3L8Q5D0</accession>
<feature type="non-terminal residue" evidence="5">
    <location>
        <position position="725"/>
    </location>
</feature>
<dbReference type="GO" id="GO:0007411">
    <property type="term" value="P:axon guidance"/>
    <property type="evidence" value="ECO:0007669"/>
    <property type="project" value="TreeGrafter"/>
</dbReference>
<dbReference type="GO" id="GO:0030672">
    <property type="term" value="C:synaptic vesicle membrane"/>
    <property type="evidence" value="ECO:0007669"/>
    <property type="project" value="TreeGrafter"/>
</dbReference>
<keyword evidence="1" id="KW-0325">Glycoprotein</keyword>
<dbReference type="PANTHER" id="PTHR11036">
    <property type="entry name" value="SEMAPHORIN"/>
    <property type="match status" value="1"/>
</dbReference>
<dbReference type="EMBL" id="QUSF01008136">
    <property type="protein sequence ID" value="RLV62363.1"/>
    <property type="molecule type" value="Genomic_DNA"/>
</dbReference>
<dbReference type="OrthoDB" id="9934005at2759"/>
<sequence length="725" mass="76770">VPCALPLSHATVPVQCSLSPLLHCPLSPPLYCATVPVPCPLCSTPVSCHCPRAMSPVPTPLLLHCPRATSLVPINTDCFNYVRFLQSYNSSHLYACGTYAFQPKCTYIVSGLPKPAPQGPLPSLGTPQGWPWPQGWHLGRLCGCESRLGMSPMSPCPPQGWPWPQGWHLGRLCGCEGRLGMSPGWPCPQGWHLGWFCGCESRLRVSPMSPCPPQGHGSVPRDGPGPREQVGGVPNVPLPSLGTWLWPRGGIYRGFVAVGAGCGCPLCTWGVPDGSSGTGTALGEGQGQSLMGHLGGVPVPRVVQGCPCAQKDHPGMSLSLLEGCPCPWRIIQGCPCPLKDHPGMSLCPGGPSRDVPDHLRVSLSPEGPSRDVPVPRRIIQGCPCPLKDHPGLSLSLLEGCPCPWRIIQGCPCAQECHLQGAHVPGACLVPPPVPPQELSGFTLDPVAFEDGKGKCPYDPTKGHTGLIVGSGGATRAPPAPLNASLTDGELYSATFNNFLGTEPVILRNLGPHYSVKTEYLTSWLNGGHGRAPGRARGGHRRDQVLLQSLTSWRRPSSGDDDKVYFFFSERAVEYDCYAEQVVARVARVCKVRLGTPGGTRGHVLGSLRAWAGGGTVCGVPCHGAHGHHGGPVLVPMVTTPPTVAVPAVPTAACARQGDKKWTSFLKARLVCSAPEQQLHFNRLQAVFTLPGARWQDTAFFGCPPCPAAPSDRAGPVLVPMVVLSQ</sequence>
<dbReference type="GO" id="GO:0071526">
    <property type="term" value="P:semaphorin-plexin signaling pathway"/>
    <property type="evidence" value="ECO:0007669"/>
    <property type="project" value="TreeGrafter"/>
</dbReference>
<evidence type="ECO:0000259" key="4">
    <source>
        <dbReference type="PROSITE" id="PS51004"/>
    </source>
</evidence>
<evidence type="ECO:0000256" key="2">
    <source>
        <dbReference type="PROSITE-ProRule" id="PRU00352"/>
    </source>
</evidence>
<dbReference type="PROSITE" id="PS51004">
    <property type="entry name" value="SEMA"/>
    <property type="match status" value="1"/>
</dbReference>
<dbReference type="Proteomes" id="UP000276834">
    <property type="component" value="Unassembled WGS sequence"/>
</dbReference>
<dbReference type="AlphaFoldDB" id="A0A3L8Q5D0"/>
<organism evidence="5 6">
    <name type="scientific">Chloebia gouldiae</name>
    <name type="common">Gouldian finch</name>
    <name type="synonym">Erythrura gouldiae</name>
    <dbReference type="NCBI Taxonomy" id="44316"/>
    <lineage>
        <taxon>Eukaryota</taxon>
        <taxon>Metazoa</taxon>
        <taxon>Chordata</taxon>
        <taxon>Craniata</taxon>
        <taxon>Vertebrata</taxon>
        <taxon>Euteleostomi</taxon>
        <taxon>Archelosauria</taxon>
        <taxon>Archosauria</taxon>
        <taxon>Dinosauria</taxon>
        <taxon>Saurischia</taxon>
        <taxon>Theropoda</taxon>
        <taxon>Coelurosauria</taxon>
        <taxon>Aves</taxon>
        <taxon>Neognathae</taxon>
        <taxon>Neoaves</taxon>
        <taxon>Telluraves</taxon>
        <taxon>Australaves</taxon>
        <taxon>Passeriformes</taxon>
        <taxon>Passeroidea</taxon>
        <taxon>Passeridae</taxon>
        <taxon>Chloebia</taxon>
    </lineage>
</organism>
<dbReference type="InterPro" id="IPR001627">
    <property type="entry name" value="Semap_dom"/>
</dbReference>
<name>A0A3L8Q5D0_CHLGU</name>
<proteinExistence type="predicted"/>
<evidence type="ECO:0000313" key="6">
    <source>
        <dbReference type="Proteomes" id="UP000276834"/>
    </source>
</evidence>
<gene>
    <name evidence="5" type="ORF">DV515_00019393</name>
</gene>
<evidence type="ECO:0000313" key="5">
    <source>
        <dbReference type="EMBL" id="RLV62363.1"/>
    </source>
</evidence>
<reference evidence="5 6" key="1">
    <citation type="journal article" date="2018" name="Proc. R. Soc. B">
        <title>A non-coding region near Follistatin controls head colour polymorphism in the Gouldian finch.</title>
        <authorList>
            <person name="Toomey M.B."/>
            <person name="Marques C.I."/>
            <person name="Andrade P."/>
            <person name="Araujo P.M."/>
            <person name="Sabatino S."/>
            <person name="Gazda M.A."/>
            <person name="Afonso S."/>
            <person name="Lopes R.J."/>
            <person name="Corbo J.C."/>
            <person name="Carneiro M."/>
        </authorList>
    </citation>
    <scope>NUCLEOTIDE SEQUENCE [LARGE SCALE GENOMIC DNA]</scope>
    <source>
        <strain evidence="5">Red01</strain>
        <tissue evidence="5">Muscle</tissue>
    </source>
</reference>
<dbReference type="GO" id="GO:0030335">
    <property type="term" value="P:positive regulation of cell migration"/>
    <property type="evidence" value="ECO:0007669"/>
    <property type="project" value="TreeGrafter"/>
</dbReference>
<comment type="caution">
    <text evidence="5">The sequence shown here is derived from an EMBL/GenBank/DDBJ whole genome shotgun (WGS) entry which is preliminary data.</text>
</comment>
<evidence type="ECO:0000256" key="3">
    <source>
        <dbReference type="SAM" id="MobiDB-lite"/>
    </source>
</evidence>
<feature type="region of interest" description="Disordered" evidence="3">
    <location>
        <begin position="210"/>
        <end position="234"/>
    </location>
</feature>
<dbReference type="GO" id="GO:0045499">
    <property type="term" value="F:chemorepellent activity"/>
    <property type="evidence" value="ECO:0007669"/>
    <property type="project" value="TreeGrafter"/>
</dbReference>